<dbReference type="Gene3D" id="3.40.1490.10">
    <property type="entry name" value="Bit1"/>
    <property type="match status" value="1"/>
</dbReference>
<dbReference type="AlphaFoldDB" id="A0A849A9F8"/>
<comment type="caution">
    <text evidence="4">The sequence shown here is derived from an EMBL/GenBank/DDBJ whole genome shotgun (WGS) entry which is preliminary data.</text>
</comment>
<protein>
    <recommendedName>
        <fullName evidence="1">peptidyl-tRNA hydrolase</fullName>
        <ecNumber evidence="1">3.1.1.29</ecNumber>
    </recommendedName>
</protein>
<dbReference type="EC" id="3.1.1.29" evidence="1"/>
<accession>A0A849A9F8</accession>
<dbReference type="RefSeq" id="WP_171201262.1">
    <property type="nucleotide sequence ID" value="NZ_JABEND010000015.1"/>
</dbReference>
<name>A0A849A9F8_9ACTN</name>
<evidence type="ECO:0000313" key="5">
    <source>
        <dbReference type="Proteomes" id="UP000562984"/>
    </source>
</evidence>
<evidence type="ECO:0000256" key="1">
    <source>
        <dbReference type="ARBA" id="ARBA00013260"/>
    </source>
</evidence>
<reference evidence="4 5" key="1">
    <citation type="submission" date="2020-05" db="EMBL/GenBank/DDBJ databases">
        <title>Nakamurella sp. DB0629 isolated from air conditioner.</title>
        <authorList>
            <person name="Kim D.H."/>
            <person name="Kim D.-U."/>
        </authorList>
    </citation>
    <scope>NUCLEOTIDE SEQUENCE [LARGE SCALE GENOMIC DNA]</scope>
    <source>
        <strain evidence="4 5">DB0629</strain>
    </source>
</reference>
<gene>
    <name evidence="4" type="ORF">HKD39_18040</name>
</gene>
<sequence>MTDTPAQDGAELGVALAPLRARYAHWLGLDEAQVLADRDEAAGEIRALQLVLRLERNPDPAPSWHRGLELAASGCAALCLDPRSAPGGEWFDAVDGYCRGHIRKVTRRARAGEWAATADLPGRTLSDAGTEIRVLLPGLVNELDKRVGKLQVGGTDLPVDEPAAGPVDAADAVGTGAVGADELRAHPGELLLWVPTDPPMTAGKQMAQTGHAGMIAAALLADSDQETLRRWYSAGCPARVRRLPPEAYQALGEQLAEPRAAWDRSRLLAVRDAGFTEIAPGTVTVLARAPLAPADDATPA</sequence>
<organism evidence="4 5">
    <name type="scientific">Nakamurella aerolata</name>
    <dbReference type="NCBI Taxonomy" id="1656892"/>
    <lineage>
        <taxon>Bacteria</taxon>
        <taxon>Bacillati</taxon>
        <taxon>Actinomycetota</taxon>
        <taxon>Actinomycetes</taxon>
        <taxon>Nakamurellales</taxon>
        <taxon>Nakamurellaceae</taxon>
        <taxon>Nakamurella</taxon>
    </lineage>
</organism>
<keyword evidence="5" id="KW-1185">Reference proteome</keyword>
<proteinExistence type="predicted"/>
<dbReference type="Pfam" id="PF01981">
    <property type="entry name" value="PTH2"/>
    <property type="match status" value="1"/>
</dbReference>
<evidence type="ECO:0000313" key="4">
    <source>
        <dbReference type="EMBL" id="NNG37564.1"/>
    </source>
</evidence>
<evidence type="ECO:0000256" key="2">
    <source>
        <dbReference type="ARBA" id="ARBA00022801"/>
    </source>
</evidence>
<dbReference type="InterPro" id="IPR023476">
    <property type="entry name" value="Pep_tRNA_hydro_II_dom_sf"/>
</dbReference>
<dbReference type="SUPFAM" id="SSF102462">
    <property type="entry name" value="Peptidyl-tRNA hydrolase II"/>
    <property type="match status" value="1"/>
</dbReference>
<dbReference type="Proteomes" id="UP000562984">
    <property type="component" value="Unassembled WGS sequence"/>
</dbReference>
<dbReference type="GO" id="GO:0004045">
    <property type="term" value="F:peptidyl-tRNA hydrolase activity"/>
    <property type="evidence" value="ECO:0007669"/>
    <property type="project" value="UniProtKB-EC"/>
</dbReference>
<dbReference type="EMBL" id="JABEND010000015">
    <property type="protein sequence ID" value="NNG37564.1"/>
    <property type="molecule type" value="Genomic_DNA"/>
</dbReference>
<keyword evidence="2" id="KW-0378">Hydrolase</keyword>
<comment type="catalytic activity">
    <reaction evidence="3">
        <text>an N-acyl-L-alpha-aminoacyl-tRNA + H2O = an N-acyl-L-amino acid + a tRNA + H(+)</text>
        <dbReference type="Rhea" id="RHEA:54448"/>
        <dbReference type="Rhea" id="RHEA-COMP:10123"/>
        <dbReference type="Rhea" id="RHEA-COMP:13883"/>
        <dbReference type="ChEBI" id="CHEBI:15377"/>
        <dbReference type="ChEBI" id="CHEBI:15378"/>
        <dbReference type="ChEBI" id="CHEBI:59874"/>
        <dbReference type="ChEBI" id="CHEBI:78442"/>
        <dbReference type="ChEBI" id="CHEBI:138191"/>
        <dbReference type="EC" id="3.1.1.29"/>
    </reaction>
</comment>
<evidence type="ECO:0000256" key="3">
    <source>
        <dbReference type="ARBA" id="ARBA00048707"/>
    </source>
</evidence>
<dbReference type="InterPro" id="IPR002833">
    <property type="entry name" value="PTH2"/>
</dbReference>